<dbReference type="AlphaFoldDB" id="A0AAN9Y4D1"/>
<reference evidence="2 3" key="1">
    <citation type="submission" date="2024-03" db="EMBL/GenBank/DDBJ databases">
        <title>Adaptation during the transition from Ophiocordyceps entomopathogen to insect associate is accompanied by gene loss and intensified selection.</title>
        <authorList>
            <person name="Ward C.M."/>
            <person name="Onetto C.A."/>
            <person name="Borneman A.R."/>
        </authorList>
    </citation>
    <scope>NUCLEOTIDE SEQUENCE [LARGE SCALE GENOMIC DNA]</scope>
    <source>
        <strain evidence="2">AWRI1</strain>
        <tissue evidence="2">Single Adult Female</tissue>
    </source>
</reference>
<proteinExistence type="predicted"/>
<protein>
    <submittedName>
        <fullName evidence="2">Uncharacterized protein</fullName>
    </submittedName>
</protein>
<name>A0AAN9Y4D1_9HEMI</name>
<evidence type="ECO:0000313" key="2">
    <source>
        <dbReference type="EMBL" id="KAK7590717.1"/>
    </source>
</evidence>
<dbReference type="EMBL" id="JBBCAQ010000022">
    <property type="protein sequence ID" value="KAK7590717.1"/>
    <property type="molecule type" value="Genomic_DNA"/>
</dbReference>
<evidence type="ECO:0000256" key="1">
    <source>
        <dbReference type="SAM" id="SignalP"/>
    </source>
</evidence>
<sequence length="619" mass="72415">MNTISILCIFIGTLSDTVITQWVDFIRPSEYANMTLKQQHTFLLQRLVYKDDQFLATAFHLEMFARSIGNYFYRFPIDKNLTKENNAIIKATLECFKRLLVQDKIESMLKMGFYNAVRYVRTYGSYSLAFSLMCSDFDFYLKNETLYVTLKKEFEKQCHSRPNKIYHYGIGKTIEDEYGSVEKLFNEPKMKPLMAHLAWIWMTNSFNSTLRDMKNSIIKLAKVPDNFETIQKNYDQTIKEIIPQLKRIDIFFIRPESKEAYFSYLQSNLTERLWSKIIQDIPDWKDYLECDPVNDANVPDTSAAQSKLRKSGRCGRTKVTPVSIFKAAWPVISDFNSSELVNLTLEQQHELFVKELPKNKNQTFLQNIILLELLAKNAGNDFFSLETDEKLNDRNNAIVKAAFDCCSNLQIQLYMRNMIDLATFYAAQYVTKNDDIRDGFNQLCVTIDKTFENETIYTTKRDEYMKQNSSAPKKIYQYSIGKPTDDQRKIAAELVNEPLVKKIWLNFLWMRVNGTVNPLNELQRTKYTILELAKVPSKTEAVQQIYEQSVNETIPFFKDFTHDKIFHPDSFLVRLEVSDIFTYVSLLMRQIVFNIKKSPDDLVTAFEAIVEQSRPKKES</sequence>
<gene>
    <name evidence="2" type="ORF">V9T40_002330</name>
</gene>
<keyword evidence="1" id="KW-0732">Signal</keyword>
<comment type="caution">
    <text evidence="2">The sequence shown here is derived from an EMBL/GenBank/DDBJ whole genome shotgun (WGS) entry which is preliminary data.</text>
</comment>
<evidence type="ECO:0000313" key="3">
    <source>
        <dbReference type="Proteomes" id="UP001367676"/>
    </source>
</evidence>
<dbReference type="Proteomes" id="UP001367676">
    <property type="component" value="Unassembled WGS sequence"/>
</dbReference>
<feature type="chain" id="PRO_5042829532" evidence="1">
    <location>
        <begin position="21"/>
        <end position="619"/>
    </location>
</feature>
<keyword evidence="3" id="KW-1185">Reference proteome</keyword>
<feature type="signal peptide" evidence="1">
    <location>
        <begin position="1"/>
        <end position="20"/>
    </location>
</feature>
<accession>A0AAN9Y4D1</accession>
<organism evidence="2 3">
    <name type="scientific">Parthenolecanium corni</name>
    <dbReference type="NCBI Taxonomy" id="536013"/>
    <lineage>
        <taxon>Eukaryota</taxon>
        <taxon>Metazoa</taxon>
        <taxon>Ecdysozoa</taxon>
        <taxon>Arthropoda</taxon>
        <taxon>Hexapoda</taxon>
        <taxon>Insecta</taxon>
        <taxon>Pterygota</taxon>
        <taxon>Neoptera</taxon>
        <taxon>Paraneoptera</taxon>
        <taxon>Hemiptera</taxon>
        <taxon>Sternorrhyncha</taxon>
        <taxon>Coccoidea</taxon>
        <taxon>Coccidae</taxon>
        <taxon>Parthenolecanium</taxon>
    </lineage>
</organism>